<comment type="catalytic activity">
    <reaction evidence="6 8">
        <text>dCMP + ATP = dCDP + ADP</text>
        <dbReference type="Rhea" id="RHEA:25094"/>
        <dbReference type="ChEBI" id="CHEBI:30616"/>
        <dbReference type="ChEBI" id="CHEBI:57566"/>
        <dbReference type="ChEBI" id="CHEBI:58593"/>
        <dbReference type="ChEBI" id="CHEBI:456216"/>
        <dbReference type="EC" id="2.7.4.25"/>
    </reaction>
</comment>
<dbReference type="RefSeq" id="WP_006930717.1">
    <property type="nucleotide sequence ID" value="NZ_CM001402.1"/>
</dbReference>
<dbReference type="GO" id="GO:0005829">
    <property type="term" value="C:cytosol"/>
    <property type="evidence" value="ECO:0007669"/>
    <property type="project" value="TreeGrafter"/>
</dbReference>
<organism evidence="12 13">
    <name type="scientific">Caldithrix abyssi DSM 13497</name>
    <dbReference type="NCBI Taxonomy" id="880073"/>
    <lineage>
        <taxon>Bacteria</taxon>
        <taxon>Pseudomonadati</taxon>
        <taxon>Calditrichota</taxon>
        <taxon>Calditrichia</taxon>
        <taxon>Calditrichales</taxon>
        <taxon>Calditrichaceae</taxon>
        <taxon>Caldithrix</taxon>
    </lineage>
</organism>
<evidence type="ECO:0000256" key="8">
    <source>
        <dbReference type="HAMAP-Rule" id="MF_00238"/>
    </source>
</evidence>
<name>H1XYB7_CALAY</name>
<evidence type="ECO:0000256" key="6">
    <source>
        <dbReference type="ARBA" id="ARBA00047615"/>
    </source>
</evidence>
<dbReference type="OrthoDB" id="9807434at2"/>
<reference evidence="11 14" key="2">
    <citation type="submission" date="2016-11" db="EMBL/GenBank/DDBJ databases">
        <title>Genomic analysis of Caldithrix abyssi and proposal of a novel bacterial phylum Caldithrichaeota.</title>
        <authorList>
            <person name="Kublanov I."/>
            <person name="Sigalova O."/>
            <person name="Gavrilov S."/>
            <person name="Lebedinsky A."/>
            <person name="Ivanova N."/>
            <person name="Daum C."/>
            <person name="Reddy T."/>
            <person name="Klenk H.P."/>
            <person name="Goker M."/>
            <person name="Reva O."/>
            <person name="Miroshnichenko M."/>
            <person name="Kyprides N."/>
            <person name="Woyke T."/>
            <person name="Gelfand M."/>
        </authorList>
    </citation>
    <scope>NUCLEOTIDE SEQUENCE [LARGE SCALE GENOMIC DNA]</scope>
    <source>
        <strain evidence="11 14">LF13</strain>
    </source>
</reference>
<comment type="catalytic activity">
    <reaction evidence="7 8">
        <text>CMP + ATP = CDP + ADP</text>
        <dbReference type="Rhea" id="RHEA:11600"/>
        <dbReference type="ChEBI" id="CHEBI:30616"/>
        <dbReference type="ChEBI" id="CHEBI:58069"/>
        <dbReference type="ChEBI" id="CHEBI:60377"/>
        <dbReference type="ChEBI" id="CHEBI:456216"/>
        <dbReference type="EC" id="2.7.4.25"/>
    </reaction>
</comment>
<dbReference type="PANTHER" id="PTHR21299:SF2">
    <property type="entry name" value="CYTIDYLATE KINASE"/>
    <property type="match status" value="1"/>
</dbReference>
<dbReference type="GO" id="GO:0005524">
    <property type="term" value="F:ATP binding"/>
    <property type="evidence" value="ECO:0007669"/>
    <property type="project" value="UniProtKB-UniRule"/>
</dbReference>
<feature type="domain" description="Cytidylate kinase" evidence="10">
    <location>
        <begin position="7"/>
        <end position="217"/>
    </location>
</feature>
<keyword evidence="4 8" id="KW-0418">Kinase</keyword>
<protein>
    <recommendedName>
        <fullName evidence="8">Cytidylate kinase</fullName>
        <shortName evidence="8">CK</shortName>
        <ecNumber evidence="8">2.7.4.25</ecNumber>
    </recommendedName>
    <alternativeName>
        <fullName evidence="8">Cytidine monophosphate kinase</fullName>
        <shortName evidence="8">CMP kinase</shortName>
    </alternativeName>
</protein>
<proteinExistence type="inferred from homology"/>
<dbReference type="EC" id="2.7.4.25" evidence="8"/>
<dbReference type="InterPro" id="IPR011994">
    <property type="entry name" value="Cytidylate_kinase_dom"/>
</dbReference>
<dbReference type="GO" id="GO:0006220">
    <property type="term" value="P:pyrimidine nucleotide metabolic process"/>
    <property type="evidence" value="ECO:0007669"/>
    <property type="project" value="UniProtKB-UniRule"/>
</dbReference>
<dbReference type="KEGG" id="caby:Cabys_2529"/>
<accession>H1XYB7</accession>
<dbReference type="GO" id="GO:0036431">
    <property type="term" value="F:dCMP kinase activity"/>
    <property type="evidence" value="ECO:0007669"/>
    <property type="project" value="InterPro"/>
</dbReference>
<dbReference type="CDD" id="cd02020">
    <property type="entry name" value="CMPK"/>
    <property type="match status" value="1"/>
</dbReference>
<keyword evidence="2 8" id="KW-0808">Transferase</keyword>
<evidence type="ECO:0000256" key="1">
    <source>
        <dbReference type="ARBA" id="ARBA00009427"/>
    </source>
</evidence>
<dbReference type="EMBL" id="CM001402">
    <property type="protein sequence ID" value="EHO43184.1"/>
    <property type="molecule type" value="Genomic_DNA"/>
</dbReference>
<dbReference type="HOGENOM" id="CLU_079959_0_2_0"/>
<gene>
    <name evidence="8 11" type="primary">cmk</name>
    <name evidence="11" type="ORF">Cabys_2529</name>
    <name evidence="12" type="ORF">Calab_3586</name>
</gene>
<evidence type="ECO:0000256" key="9">
    <source>
        <dbReference type="SAM" id="MobiDB-lite"/>
    </source>
</evidence>
<evidence type="ECO:0000256" key="5">
    <source>
        <dbReference type="ARBA" id="ARBA00022840"/>
    </source>
</evidence>
<dbReference type="EMBL" id="CP018099">
    <property type="protein sequence ID" value="APF19278.1"/>
    <property type="molecule type" value="Genomic_DNA"/>
</dbReference>
<keyword evidence="8" id="KW-0963">Cytoplasm</keyword>
<evidence type="ECO:0000256" key="4">
    <source>
        <dbReference type="ARBA" id="ARBA00022777"/>
    </source>
</evidence>
<evidence type="ECO:0000259" key="10">
    <source>
        <dbReference type="Pfam" id="PF02224"/>
    </source>
</evidence>
<evidence type="ECO:0000313" key="14">
    <source>
        <dbReference type="Proteomes" id="UP000183868"/>
    </source>
</evidence>
<keyword evidence="5 8" id="KW-0067">ATP-binding</keyword>
<evidence type="ECO:0000313" key="13">
    <source>
        <dbReference type="Proteomes" id="UP000004671"/>
    </source>
</evidence>
<dbReference type="Proteomes" id="UP000004671">
    <property type="component" value="Chromosome"/>
</dbReference>
<comment type="similarity">
    <text evidence="1 8">Belongs to the cytidylate kinase family. Type 1 subfamily.</text>
</comment>
<dbReference type="FunCoup" id="H1XYB7">
    <property type="interactions" value="364"/>
</dbReference>
<dbReference type="PANTHER" id="PTHR21299">
    <property type="entry name" value="CYTIDYLATE KINASE/PANTOATE-BETA-ALANINE LIGASE"/>
    <property type="match status" value="1"/>
</dbReference>
<evidence type="ECO:0000256" key="7">
    <source>
        <dbReference type="ARBA" id="ARBA00048478"/>
    </source>
</evidence>
<sequence length="229" mass="25674">MTQKIRIAIDGPAASGKSTTARLLAQKLGYLYIDTGAMYRAATLSVLRAGIDVHDEQAVVDHVRNIKISLKIVDGIQRTFLNDEDVSDQIRTPQINQIISVISSYPGVREVLIEQQRELAKEGGVVMDGRDIGTVVLPDAELKVFLVASIKERARRRQLDLERQGIKMDLKAIEQEIKQRDKLDSSRAQSPLKKADDARELDTTNLTIKEQVEIIYRWALEKIEKGAAK</sequence>
<dbReference type="SUPFAM" id="SSF52540">
    <property type="entry name" value="P-loop containing nucleoside triphosphate hydrolases"/>
    <property type="match status" value="1"/>
</dbReference>
<dbReference type="InParanoid" id="H1XYB7"/>
<dbReference type="HAMAP" id="MF_00238">
    <property type="entry name" value="Cytidyl_kinase_type1"/>
    <property type="match status" value="1"/>
</dbReference>
<comment type="subcellular location">
    <subcellularLocation>
        <location evidence="8">Cytoplasm</location>
    </subcellularLocation>
</comment>
<dbReference type="eggNOG" id="COG0283">
    <property type="taxonomic scope" value="Bacteria"/>
</dbReference>
<dbReference type="GO" id="GO:0015949">
    <property type="term" value="P:nucleobase-containing small molecule interconversion"/>
    <property type="evidence" value="ECO:0007669"/>
    <property type="project" value="TreeGrafter"/>
</dbReference>
<reference evidence="12 13" key="1">
    <citation type="submission" date="2011-09" db="EMBL/GenBank/DDBJ databases">
        <title>The permanent draft genome of Caldithrix abyssi DSM 13497.</title>
        <authorList>
            <consortium name="US DOE Joint Genome Institute (JGI-PGF)"/>
            <person name="Lucas S."/>
            <person name="Han J."/>
            <person name="Lapidus A."/>
            <person name="Bruce D."/>
            <person name="Goodwin L."/>
            <person name="Pitluck S."/>
            <person name="Peters L."/>
            <person name="Kyrpides N."/>
            <person name="Mavromatis K."/>
            <person name="Ivanova N."/>
            <person name="Mikhailova N."/>
            <person name="Chertkov O."/>
            <person name="Detter J.C."/>
            <person name="Tapia R."/>
            <person name="Han C."/>
            <person name="Land M."/>
            <person name="Hauser L."/>
            <person name="Markowitz V."/>
            <person name="Cheng J.-F."/>
            <person name="Hugenholtz P."/>
            <person name="Woyke T."/>
            <person name="Wu D."/>
            <person name="Spring S."/>
            <person name="Brambilla E."/>
            <person name="Klenk H.-P."/>
            <person name="Eisen J.A."/>
        </authorList>
    </citation>
    <scope>NUCLEOTIDE SEQUENCE [LARGE SCALE GENOMIC DNA]</scope>
    <source>
        <strain evidence="12 13">DSM 13497</strain>
    </source>
</reference>
<evidence type="ECO:0000313" key="11">
    <source>
        <dbReference type="EMBL" id="APF19278.1"/>
    </source>
</evidence>
<dbReference type="STRING" id="880073.Cabys_2529"/>
<dbReference type="Pfam" id="PF02224">
    <property type="entry name" value="Cytidylate_kin"/>
    <property type="match status" value="1"/>
</dbReference>
<dbReference type="Proteomes" id="UP000183868">
    <property type="component" value="Chromosome"/>
</dbReference>
<dbReference type="PaxDb" id="880073-Calab_3586"/>
<evidence type="ECO:0000256" key="3">
    <source>
        <dbReference type="ARBA" id="ARBA00022741"/>
    </source>
</evidence>
<evidence type="ECO:0000256" key="2">
    <source>
        <dbReference type="ARBA" id="ARBA00022679"/>
    </source>
</evidence>
<dbReference type="NCBIfam" id="TIGR00017">
    <property type="entry name" value="cmk"/>
    <property type="match status" value="1"/>
</dbReference>
<feature type="region of interest" description="Disordered" evidence="9">
    <location>
        <begin position="181"/>
        <end position="200"/>
    </location>
</feature>
<evidence type="ECO:0000313" key="12">
    <source>
        <dbReference type="EMBL" id="EHO43184.1"/>
    </source>
</evidence>
<dbReference type="Gene3D" id="3.40.50.300">
    <property type="entry name" value="P-loop containing nucleotide triphosphate hydrolases"/>
    <property type="match status" value="1"/>
</dbReference>
<keyword evidence="13" id="KW-1185">Reference proteome</keyword>
<dbReference type="InterPro" id="IPR003136">
    <property type="entry name" value="Cytidylate_kin"/>
</dbReference>
<keyword evidence="3 8" id="KW-0547">Nucleotide-binding</keyword>
<dbReference type="AlphaFoldDB" id="H1XYB7"/>
<feature type="binding site" evidence="8">
    <location>
        <begin position="11"/>
        <end position="19"/>
    </location>
    <ligand>
        <name>ATP</name>
        <dbReference type="ChEBI" id="CHEBI:30616"/>
    </ligand>
</feature>
<dbReference type="InterPro" id="IPR027417">
    <property type="entry name" value="P-loop_NTPase"/>
</dbReference>